<accession>A0ABV9AUM4</accession>
<keyword evidence="1" id="KW-0547">Nucleotide-binding</keyword>
<name>A0ABV9AUM4_9ACTN</name>
<gene>
    <name evidence="3" type="ORF">ACFPIH_29320</name>
</gene>
<organism evidence="3 4">
    <name type="scientific">Streptomyces vulcanius</name>
    <dbReference type="NCBI Taxonomy" id="1441876"/>
    <lineage>
        <taxon>Bacteria</taxon>
        <taxon>Bacillati</taxon>
        <taxon>Actinomycetota</taxon>
        <taxon>Actinomycetes</taxon>
        <taxon>Kitasatosporales</taxon>
        <taxon>Streptomycetaceae</taxon>
        <taxon>Streptomyces</taxon>
    </lineage>
</organism>
<evidence type="ECO:0000256" key="1">
    <source>
        <dbReference type="PROSITE-ProRule" id="PRU00409"/>
    </source>
</evidence>
<evidence type="ECO:0000259" key="2">
    <source>
        <dbReference type="PROSITE" id="PS50975"/>
    </source>
</evidence>
<keyword evidence="1" id="KW-0067">ATP-binding</keyword>
<dbReference type="InterPro" id="IPR041356">
    <property type="entry name" value="PGM1_C"/>
</dbReference>
<dbReference type="Proteomes" id="UP001595839">
    <property type="component" value="Unassembled WGS sequence"/>
</dbReference>
<dbReference type="InterPro" id="IPR040754">
    <property type="entry name" value="PreAtp-grasp"/>
</dbReference>
<keyword evidence="3" id="KW-0436">Ligase</keyword>
<proteinExistence type="predicted"/>
<dbReference type="RefSeq" id="WP_381178813.1">
    <property type="nucleotide sequence ID" value="NZ_JBHSFK010000021.1"/>
</dbReference>
<dbReference type="Pfam" id="PF18105">
    <property type="entry name" value="PGM1_C"/>
    <property type="match status" value="1"/>
</dbReference>
<feature type="domain" description="ATP-grasp" evidence="2">
    <location>
        <begin position="158"/>
        <end position="376"/>
    </location>
</feature>
<evidence type="ECO:0000313" key="4">
    <source>
        <dbReference type="Proteomes" id="UP001595839"/>
    </source>
</evidence>
<keyword evidence="4" id="KW-1185">Reference proteome</keyword>
<dbReference type="EMBL" id="JBHSFK010000021">
    <property type="protein sequence ID" value="MFC4503572.1"/>
    <property type="molecule type" value="Genomic_DNA"/>
</dbReference>
<dbReference type="Pfam" id="PF18604">
    <property type="entry name" value="PreAtp-grasp"/>
    <property type="match status" value="1"/>
</dbReference>
<dbReference type="InterPro" id="IPR011761">
    <property type="entry name" value="ATP-grasp"/>
</dbReference>
<sequence>MHTEFVPDRVTDMVNLVVGNDFDEVLRTRPASGWWNQRVVWFAQDDDIVVLPTAPEESFLRYVTAMTGTRRSSLHIVVPPTGSGGSETLSGTTLTDGRLLAEIRSALAGRPITGILPLWPGASVARLATALGVPAALPGHAFVEQGGGALLNSKTAFRAIAAGAGAGLPQGRVCADQGDAVEAVWELVGSGHVAILKKDYMSGGAGNEIVSAVPGLTPVGAKRAVVAADHDAVRRYLKDRWNWLTDDDRHLFVVERFFPDSVACFAEFLITDDVIAFGGHGEMLSEPVTTKQIIPPAHVPPDVLEELARQGRQLCEPLQRMGYRGRLSADAIVTPDGELLFTEYNGRITGSTHVYSVFGDEIVGSNYTKDRVLFEGFWPKGWSVPSFDAAIERLHDAGLAYDPDTRTGVIISSAFDRRDDTLLHCVVAESLPTAHEVEERLARLFTA</sequence>
<dbReference type="Gene3D" id="3.30.470.20">
    <property type="entry name" value="ATP-grasp fold, B domain"/>
    <property type="match status" value="1"/>
</dbReference>
<dbReference type="PROSITE" id="PS50975">
    <property type="entry name" value="ATP_GRASP"/>
    <property type="match status" value="1"/>
</dbReference>
<evidence type="ECO:0000313" key="3">
    <source>
        <dbReference type="EMBL" id="MFC4503572.1"/>
    </source>
</evidence>
<dbReference type="SUPFAM" id="SSF56059">
    <property type="entry name" value="Glutathione synthetase ATP-binding domain-like"/>
    <property type="match status" value="1"/>
</dbReference>
<protein>
    <submittedName>
        <fullName evidence="3">Peptide ligase PGM1-related protein</fullName>
    </submittedName>
</protein>
<comment type="caution">
    <text evidence="3">The sequence shown here is derived from an EMBL/GenBank/DDBJ whole genome shotgun (WGS) entry which is preliminary data.</text>
</comment>
<dbReference type="GO" id="GO:0016874">
    <property type="term" value="F:ligase activity"/>
    <property type="evidence" value="ECO:0007669"/>
    <property type="project" value="UniProtKB-KW"/>
</dbReference>
<reference evidence="4" key="1">
    <citation type="journal article" date="2019" name="Int. J. Syst. Evol. Microbiol.">
        <title>The Global Catalogue of Microorganisms (GCM) 10K type strain sequencing project: providing services to taxonomists for standard genome sequencing and annotation.</title>
        <authorList>
            <consortium name="The Broad Institute Genomics Platform"/>
            <consortium name="The Broad Institute Genome Sequencing Center for Infectious Disease"/>
            <person name="Wu L."/>
            <person name="Ma J."/>
        </authorList>
    </citation>
    <scope>NUCLEOTIDE SEQUENCE [LARGE SCALE GENOMIC DNA]</scope>
    <source>
        <strain evidence="4">CGMCC 4.7177</strain>
    </source>
</reference>